<dbReference type="NCBIfam" id="TIGR00967">
    <property type="entry name" value="3a0501s007"/>
    <property type="match status" value="1"/>
</dbReference>
<feature type="transmembrane region" description="Helical" evidence="10">
    <location>
        <begin position="174"/>
        <end position="191"/>
    </location>
</feature>
<dbReference type="GeneID" id="98308436"/>
<keyword evidence="3 10" id="KW-0813">Transport</keyword>
<comment type="function">
    <text evidence="10">The central subunit of the protein translocation channel SecYEG. Consists of two halves formed by TMs 1-5 and 6-10. These two domains form a lateral gate at the front which open onto the bilayer between TMs 2 and 7, and are clamped together by SecE at the back. The channel is closed by both a pore ring composed of hydrophobic SecY resides and a short helix (helix 2A) on the extracellular side of the membrane which forms a plug. The plug probably moves laterally to allow the channel to open. The ring and the pore may move independently.</text>
</comment>
<dbReference type="Proteomes" id="UP000051166">
    <property type="component" value="Unassembled WGS sequence"/>
</dbReference>
<dbReference type="OrthoDB" id="9809248at2"/>
<dbReference type="GO" id="GO:0043952">
    <property type="term" value="P:protein transport by the Sec complex"/>
    <property type="evidence" value="ECO:0007669"/>
    <property type="project" value="UniProtKB-UniRule"/>
</dbReference>
<feature type="transmembrane region" description="Helical" evidence="10">
    <location>
        <begin position="364"/>
        <end position="390"/>
    </location>
</feature>
<accession>A0A0R1UX56</accession>
<evidence type="ECO:0000313" key="12">
    <source>
        <dbReference type="EMBL" id="KRL97869.1"/>
    </source>
</evidence>
<evidence type="ECO:0000256" key="2">
    <source>
        <dbReference type="ARBA" id="ARBA00005751"/>
    </source>
</evidence>
<dbReference type="GO" id="GO:0006605">
    <property type="term" value="P:protein targeting"/>
    <property type="evidence" value="ECO:0007669"/>
    <property type="project" value="UniProtKB-UniRule"/>
</dbReference>
<keyword evidence="7 10" id="KW-0811">Translocation</keyword>
<evidence type="ECO:0000256" key="3">
    <source>
        <dbReference type="ARBA" id="ARBA00022448"/>
    </source>
</evidence>
<organism evidence="12 13">
    <name type="scientific">Liquorilactobacillus satsumensis DSM 16230 = JCM 12392</name>
    <dbReference type="NCBI Taxonomy" id="1423801"/>
    <lineage>
        <taxon>Bacteria</taxon>
        <taxon>Bacillati</taxon>
        <taxon>Bacillota</taxon>
        <taxon>Bacilli</taxon>
        <taxon>Lactobacillales</taxon>
        <taxon>Lactobacillaceae</taxon>
        <taxon>Liquorilactobacillus</taxon>
    </lineage>
</organism>
<protein>
    <recommendedName>
        <fullName evidence="9 10">Protein translocase subunit SecY</fullName>
    </recommendedName>
</protein>
<comment type="similarity">
    <text evidence="2 10 11">Belongs to the SecY/SEC61-alpha family.</text>
</comment>
<evidence type="ECO:0000256" key="5">
    <source>
        <dbReference type="ARBA" id="ARBA00022927"/>
    </source>
</evidence>
<keyword evidence="6 10" id="KW-1133">Transmembrane helix</keyword>
<evidence type="ECO:0000313" key="13">
    <source>
        <dbReference type="Proteomes" id="UP000051166"/>
    </source>
</evidence>
<keyword evidence="13" id="KW-1185">Reference proteome</keyword>
<dbReference type="InterPro" id="IPR002208">
    <property type="entry name" value="SecY/SEC61-alpha"/>
</dbReference>
<dbReference type="RefSeq" id="WP_056961009.1">
    <property type="nucleotide sequence ID" value="NZ_AZFQ01000047.1"/>
</dbReference>
<feature type="transmembrane region" description="Helical" evidence="10">
    <location>
        <begin position="148"/>
        <end position="167"/>
    </location>
</feature>
<dbReference type="SUPFAM" id="SSF103491">
    <property type="entry name" value="Preprotein translocase SecY subunit"/>
    <property type="match status" value="1"/>
</dbReference>
<feature type="transmembrane region" description="Helical" evidence="10">
    <location>
        <begin position="309"/>
        <end position="330"/>
    </location>
</feature>
<proteinExistence type="inferred from homology"/>
<evidence type="ECO:0000256" key="6">
    <source>
        <dbReference type="ARBA" id="ARBA00022989"/>
    </source>
</evidence>
<evidence type="ECO:0000256" key="1">
    <source>
        <dbReference type="ARBA" id="ARBA00004141"/>
    </source>
</evidence>
<dbReference type="STRING" id="1423801.FD50_GL001077"/>
<keyword evidence="10" id="KW-1003">Cell membrane</keyword>
<comment type="subcellular location">
    <subcellularLocation>
        <location evidence="10">Cell membrane</location>
        <topology evidence="10">Multi-pass membrane protein</topology>
    </subcellularLocation>
    <subcellularLocation>
        <location evidence="1">Membrane</location>
        <topology evidence="1">Multi-pass membrane protein</topology>
    </subcellularLocation>
</comment>
<dbReference type="PATRIC" id="fig|1423801.4.peg.1097"/>
<dbReference type="InterPro" id="IPR030659">
    <property type="entry name" value="SecY_CS"/>
</dbReference>
<dbReference type="Pfam" id="PF00344">
    <property type="entry name" value="SecY"/>
    <property type="match status" value="1"/>
</dbReference>
<dbReference type="GO" id="GO:0065002">
    <property type="term" value="P:intracellular protein transmembrane transport"/>
    <property type="evidence" value="ECO:0007669"/>
    <property type="project" value="UniProtKB-UniRule"/>
</dbReference>
<reference evidence="12 13" key="1">
    <citation type="journal article" date="2015" name="Genome Announc.">
        <title>Expanding the biotechnology potential of lactobacilli through comparative genomics of 213 strains and associated genera.</title>
        <authorList>
            <person name="Sun Z."/>
            <person name="Harris H.M."/>
            <person name="McCann A."/>
            <person name="Guo C."/>
            <person name="Argimon S."/>
            <person name="Zhang W."/>
            <person name="Yang X."/>
            <person name="Jeffery I.B."/>
            <person name="Cooney J.C."/>
            <person name="Kagawa T.F."/>
            <person name="Liu W."/>
            <person name="Song Y."/>
            <person name="Salvetti E."/>
            <person name="Wrobel A."/>
            <person name="Rasinkangas P."/>
            <person name="Parkhill J."/>
            <person name="Rea M.C."/>
            <person name="O'Sullivan O."/>
            <person name="Ritari J."/>
            <person name="Douillard F.P."/>
            <person name="Paul Ross R."/>
            <person name="Yang R."/>
            <person name="Briner A.E."/>
            <person name="Felis G.E."/>
            <person name="de Vos W.M."/>
            <person name="Barrangou R."/>
            <person name="Klaenhammer T.R."/>
            <person name="Caufield P.W."/>
            <person name="Cui Y."/>
            <person name="Zhang H."/>
            <person name="O'Toole P.W."/>
        </authorList>
    </citation>
    <scope>NUCLEOTIDE SEQUENCE [LARGE SCALE GENOMIC DNA]</scope>
    <source>
        <strain evidence="12 13">DSM 16230</strain>
    </source>
</reference>
<feature type="transmembrane region" description="Helical" evidence="10">
    <location>
        <begin position="265"/>
        <end position="289"/>
    </location>
</feature>
<evidence type="ECO:0000256" key="4">
    <source>
        <dbReference type="ARBA" id="ARBA00022692"/>
    </source>
</evidence>
<feature type="transmembrane region" description="Helical" evidence="10">
    <location>
        <begin position="65"/>
        <end position="87"/>
    </location>
</feature>
<evidence type="ECO:0000256" key="10">
    <source>
        <dbReference type="HAMAP-Rule" id="MF_01465"/>
    </source>
</evidence>
<dbReference type="EMBL" id="AZFQ01000047">
    <property type="protein sequence ID" value="KRL97869.1"/>
    <property type="molecule type" value="Genomic_DNA"/>
</dbReference>
<feature type="transmembrane region" description="Helical" evidence="10">
    <location>
        <begin position="396"/>
        <end position="414"/>
    </location>
</feature>
<keyword evidence="4 10" id="KW-0812">Transmembrane</keyword>
<dbReference type="GO" id="GO:0005886">
    <property type="term" value="C:plasma membrane"/>
    <property type="evidence" value="ECO:0007669"/>
    <property type="project" value="UniProtKB-SubCell"/>
</dbReference>
<evidence type="ECO:0000256" key="8">
    <source>
        <dbReference type="ARBA" id="ARBA00023136"/>
    </source>
</evidence>
<name>A0A0R1UX56_9LACO</name>
<dbReference type="PROSITE" id="PS00755">
    <property type="entry name" value="SECY_1"/>
    <property type="match status" value="1"/>
</dbReference>
<keyword evidence="5 10" id="KW-0653">Protein transport</keyword>
<dbReference type="FunFam" id="1.10.3370.10:FF:000001">
    <property type="entry name" value="Preprotein translocase subunit SecY"/>
    <property type="match status" value="1"/>
</dbReference>
<feature type="transmembrane region" description="Helical" evidence="10">
    <location>
        <begin position="115"/>
        <end position="136"/>
    </location>
</feature>
<comment type="caution">
    <text evidence="10">Lacks conserved residue(s) required for the propagation of feature annotation.</text>
</comment>
<dbReference type="PANTHER" id="PTHR10906">
    <property type="entry name" value="SECY/SEC61-ALPHA FAMILY MEMBER"/>
    <property type="match status" value="1"/>
</dbReference>
<dbReference type="InterPro" id="IPR026593">
    <property type="entry name" value="SecY"/>
</dbReference>
<dbReference type="PRINTS" id="PR00303">
    <property type="entry name" value="SECYTRNLCASE"/>
</dbReference>
<evidence type="ECO:0000256" key="7">
    <source>
        <dbReference type="ARBA" id="ARBA00023010"/>
    </source>
</evidence>
<dbReference type="HAMAP" id="MF_01465">
    <property type="entry name" value="SecY"/>
    <property type="match status" value="1"/>
</dbReference>
<feature type="transmembrane region" description="Helical" evidence="10">
    <location>
        <begin position="211"/>
        <end position="235"/>
    </location>
</feature>
<dbReference type="AlphaFoldDB" id="A0A0R1UX56"/>
<evidence type="ECO:0000256" key="11">
    <source>
        <dbReference type="RuleBase" id="RU004349"/>
    </source>
</evidence>
<comment type="caution">
    <text evidence="12">The sequence shown here is derived from an EMBL/GenBank/DDBJ whole genome shotgun (WGS) entry which is preliminary data.</text>
</comment>
<comment type="subunit">
    <text evidence="10">Component of the Sec protein translocase complex. Heterotrimer consisting of SecY, SecE and SecG subunits. The heterotrimers can form oligomers, although 1 heterotrimer is thought to be able to translocate proteins. Interacts with the ribosome. Interacts with SecDF, and other proteins may be involved. Interacts with SecA.</text>
</comment>
<sequence>MLKTMKNALAVKEIRNKILFTLGVLIVFRLGTYITVPGINAKALSSVASSGLVSILNTFSGGGLTNYSILAMGVSPYITAQIVVQLLQMDIVPRFVEWSKQGEVGRRKLNQATRYLTIVLAFVQSIGITAGFNALSSLNLVTNPGVKTYISIGIVLTGGSLFTTWLGDMITDRGFGNGISMIIMAGILARIPTGVKQIYTEQFADASSGELWKGILFVAVLLVAILVIVTFVTYVQQANYKIPIQYTRRLAGATNNSYLPLKINVAGVIPVIFASSFIATPQTILMAFTQSHGEDTWYKVLTNIFNMQATGGMILYTFLIVVFTFFYAFVQVNPEKLSENLQKQGSYIPSVWPGKETEKYVSHLLMRLSSVGSLFLGLVSLIPLVASNIWGLDESIGLGGTSLLIVVGVALESIRQLKGMMMKREYVGFIR</sequence>
<dbReference type="PIRSF" id="PIRSF004557">
    <property type="entry name" value="SecY"/>
    <property type="match status" value="1"/>
</dbReference>
<dbReference type="Gene3D" id="1.10.3370.10">
    <property type="entry name" value="SecY subunit domain"/>
    <property type="match status" value="1"/>
</dbReference>
<evidence type="ECO:0000256" key="9">
    <source>
        <dbReference type="ARBA" id="ARBA00039733"/>
    </source>
</evidence>
<gene>
    <name evidence="10" type="primary">secY</name>
    <name evidence="12" type="ORF">FD50_GL001077</name>
</gene>
<dbReference type="InterPro" id="IPR023201">
    <property type="entry name" value="SecY_dom_sf"/>
</dbReference>
<keyword evidence="8 10" id="KW-0472">Membrane</keyword>